<dbReference type="OrthoDB" id="9771846at2"/>
<feature type="transmembrane region" description="Helical" evidence="1">
    <location>
        <begin position="264"/>
        <end position="285"/>
    </location>
</feature>
<feature type="transmembrane region" description="Helical" evidence="1">
    <location>
        <begin position="292"/>
        <end position="314"/>
    </location>
</feature>
<dbReference type="EMBL" id="CP018099">
    <property type="protein sequence ID" value="APF20184.1"/>
    <property type="molecule type" value="Genomic_DNA"/>
</dbReference>
<protein>
    <submittedName>
        <fullName evidence="5">Glycosyl transferase family 2</fullName>
    </submittedName>
    <submittedName>
        <fullName evidence="4">Glycosyltransferase, GT2 family</fullName>
    </submittedName>
</protein>
<proteinExistence type="predicted"/>
<dbReference type="SUPFAM" id="SSF53448">
    <property type="entry name" value="Nucleotide-diphospho-sugar transferases"/>
    <property type="match status" value="1"/>
</dbReference>
<dbReference type="HOGENOM" id="CLU_027058_0_0_0"/>
<dbReference type="PANTHER" id="PTHR43179">
    <property type="entry name" value="RHAMNOSYLTRANSFERASE WBBL"/>
    <property type="match status" value="1"/>
</dbReference>
<keyword evidence="1" id="KW-1133">Transmembrane helix</keyword>
<dbReference type="Gene3D" id="3.40.50.720">
    <property type="entry name" value="NAD(P)-binding Rossmann-like Domain"/>
    <property type="match status" value="1"/>
</dbReference>
<dbReference type="EMBL" id="CM001402">
    <property type="protein sequence ID" value="EHO40242.1"/>
    <property type="molecule type" value="Genomic_DNA"/>
</dbReference>
<organism evidence="5 6">
    <name type="scientific">Caldithrix abyssi DSM 13497</name>
    <dbReference type="NCBI Taxonomy" id="880073"/>
    <lineage>
        <taxon>Bacteria</taxon>
        <taxon>Pseudomonadati</taxon>
        <taxon>Calditrichota</taxon>
        <taxon>Calditrichia</taxon>
        <taxon>Calditrichales</taxon>
        <taxon>Calditrichaceae</taxon>
        <taxon>Caldithrix</taxon>
    </lineage>
</organism>
<dbReference type="CDD" id="cd04186">
    <property type="entry name" value="GT_2_like_c"/>
    <property type="match status" value="1"/>
</dbReference>
<dbReference type="Pfam" id="PF13727">
    <property type="entry name" value="CoA_binding_3"/>
    <property type="match status" value="1"/>
</dbReference>
<dbReference type="eggNOG" id="COG1216">
    <property type="taxonomic scope" value="Bacteria"/>
</dbReference>
<dbReference type="Pfam" id="PF00535">
    <property type="entry name" value="Glycos_transf_2"/>
    <property type="match status" value="1"/>
</dbReference>
<evidence type="ECO:0000313" key="7">
    <source>
        <dbReference type="Proteomes" id="UP000183868"/>
    </source>
</evidence>
<name>H1XS78_CALAY</name>
<dbReference type="InterPro" id="IPR003362">
    <property type="entry name" value="Bact_transf"/>
</dbReference>
<dbReference type="STRING" id="880073.Cabys_3438"/>
<evidence type="ECO:0000259" key="2">
    <source>
        <dbReference type="Pfam" id="PF00535"/>
    </source>
</evidence>
<evidence type="ECO:0000313" key="4">
    <source>
        <dbReference type="EMBL" id="APF20184.1"/>
    </source>
</evidence>
<evidence type="ECO:0000256" key="1">
    <source>
        <dbReference type="SAM" id="Phobius"/>
    </source>
</evidence>
<feature type="domain" description="Glycosyltransferase 2-like" evidence="2">
    <location>
        <begin position="9"/>
        <end position="194"/>
    </location>
</feature>
<dbReference type="Gene3D" id="3.90.550.10">
    <property type="entry name" value="Spore Coat Polysaccharide Biosynthesis Protein SpsA, Chain A"/>
    <property type="match status" value="1"/>
</dbReference>
<dbReference type="Pfam" id="PF02397">
    <property type="entry name" value="Bac_transf"/>
    <property type="match status" value="1"/>
</dbReference>
<reference evidence="5 6" key="1">
    <citation type="submission" date="2011-09" db="EMBL/GenBank/DDBJ databases">
        <title>The permanent draft genome of Caldithrix abyssi DSM 13497.</title>
        <authorList>
            <consortium name="US DOE Joint Genome Institute (JGI-PGF)"/>
            <person name="Lucas S."/>
            <person name="Han J."/>
            <person name="Lapidus A."/>
            <person name="Bruce D."/>
            <person name="Goodwin L."/>
            <person name="Pitluck S."/>
            <person name="Peters L."/>
            <person name="Kyrpides N."/>
            <person name="Mavromatis K."/>
            <person name="Ivanova N."/>
            <person name="Mikhailova N."/>
            <person name="Chertkov O."/>
            <person name="Detter J.C."/>
            <person name="Tapia R."/>
            <person name="Han C."/>
            <person name="Land M."/>
            <person name="Hauser L."/>
            <person name="Markowitz V."/>
            <person name="Cheng J.-F."/>
            <person name="Hugenholtz P."/>
            <person name="Woyke T."/>
            <person name="Wu D."/>
            <person name="Spring S."/>
            <person name="Brambilla E."/>
            <person name="Klenk H.-P."/>
            <person name="Eisen J.A."/>
        </authorList>
    </citation>
    <scope>NUCLEOTIDE SEQUENCE [LARGE SCALE GENOMIC DNA]</scope>
    <source>
        <strain evidence="5 6">DSM 13497</strain>
    </source>
</reference>
<feature type="domain" description="Bacterial sugar transferase" evidence="3">
    <location>
        <begin position="615"/>
        <end position="689"/>
    </location>
</feature>
<dbReference type="RefSeq" id="WP_006927184.1">
    <property type="nucleotide sequence ID" value="NZ_CM001402.1"/>
</dbReference>
<sequence>MKTEEVEISVIIVNFNVREFLEQTLLSVQRALKDISSEVIVVDNASVDDSVQMVRRRFPEVILIENKKNVGFSAANNQGLEIARGKFIVLLNPDTIVQEDTFSKLLDFFERTPEASAATCKIINPDGTFSIDCRHSIPTPLTAFWKVTGLSRLFPKSKIFGRYNLTYLDENDTYQVEAISGSFMMMRREIVQKVGKLDEDFFMYCEDIDYCYRINQAGGKIFYVPDSQIIHYKGESTKKYNLDYVITFNKSLYKFYKKHYQKRYVYPFKWLIVLGTILRGIMIFIKNNLELYYPLLIDLGLLNLILFVNFWIRYELRGGFHFNDFFNQYIIINLITTVAFFLSALFFETVKRDRFSVSKIIKATLTTFTFVSALTFFFKQFAFSRFVVVVSAVGSMMAMVLWRILLRALRRKTTSALSRDYFLKRTIIVGFDSETRKLLEKLQKYVTSSIKILGLAALERKDVGKSLKRIPVVTTLKDLPEYIRLNRIDLVIFTTHHLSFQEILTTMSRVQRPDIEFKMVPDHLEFMIGKSNVERLDALPLVDIEFGYGKPFNKIIKRLFDLGLALLLLIVLLPFHLWNVLTGAGRIAQKTLIGQGGKEIPVLTADKKGLRFTLNLLNILAGKISFVGAPMTSDHKKAPIYDYKPGLTGIVQLNREKITDDEMRETYEAHYIKNQGLFMDLELLMKAVWGERNG</sequence>
<evidence type="ECO:0000313" key="6">
    <source>
        <dbReference type="Proteomes" id="UP000004671"/>
    </source>
</evidence>
<reference evidence="4 7" key="2">
    <citation type="submission" date="2016-11" db="EMBL/GenBank/DDBJ databases">
        <title>Genomic analysis of Caldithrix abyssi and proposal of a novel bacterial phylum Caldithrichaeota.</title>
        <authorList>
            <person name="Kublanov I."/>
            <person name="Sigalova O."/>
            <person name="Gavrilov S."/>
            <person name="Lebedinsky A."/>
            <person name="Ivanova N."/>
            <person name="Daum C."/>
            <person name="Reddy T."/>
            <person name="Klenk H.P."/>
            <person name="Goker M."/>
            <person name="Reva O."/>
            <person name="Miroshnichenko M."/>
            <person name="Kyprides N."/>
            <person name="Woyke T."/>
            <person name="Gelfand M."/>
        </authorList>
    </citation>
    <scope>NUCLEOTIDE SEQUENCE [LARGE SCALE GENOMIC DNA]</scope>
    <source>
        <strain evidence="4 7">LF13</strain>
    </source>
</reference>
<dbReference type="Proteomes" id="UP000004671">
    <property type="component" value="Chromosome"/>
</dbReference>
<keyword evidence="1" id="KW-0472">Membrane</keyword>
<keyword evidence="1" id="KW-0812">Transmembrane</keyword>
<keyword evidence="6" id="KW-1185">Reference proteome</keyword>
<dbReference type="AlphaFoldDB" id="H1XS78"/>
<dbReference type="eggNOG" id="COG1086">
    <property type="taxonomic scope" value="Bacteria"/>
</dbReference>
<dbReference type="KEGG" id="caby:Cabys_3438"/>
<evidence type="ECO:0000259" key="3">
    <source>
        <dbReference type="Pfam" id="PF02397"/>
    </source>
</evidence>
<dbReference type="InterPro" id="IPR029044">
    <property type="entry name" value="Nucleotide-diphossugar_trans"/>
</dbReference>
<feature type="transmembrane region" description="Helical" evidence="1">
    <location>
        <begin position="559"/>
        <end position="578"/>
    </location>
</feature>
<dbReference type="PaxDb" id="880073-Calab_0599"/>
<feature type="transmembrane region" description="Helical" evidence="1">
    <location>
        <begin position="384"/>
        <end position="405"/>
    </location>
</feature>
<feature type="transmembrane region" description="Helical" evidence="1">
    <location>
        <begin position="326"/>
        <end position="347"/>
    </location>
</feature>
<dbReference type="Proteomes" id="UP000183868">
    <property type="component" value="Chromosome"/>
</dbReference>
<gene>
    <name evidence="4" type="ORF">Cabys_3438</name>
    <name evidence="5" type="ORF">Calab_0599</name>
</gene>
<accession>H1XS78</accession>
<dbReference type="GO" id="GO:0016740">
    <property type="term" value="F:transferase activity"/>
    <property type="evidence" value="ECO:0007669"/>
    <property type="project" value="UniProtKB-KW"/>
</dbReference>
<dbReference type="InterPro" id="IPR001173">
    <property type="entry name" value="Glyco_trans_2-like"/>
</dbReference>
<evidence type="ECO:0000313" key="5">
    <source>
        <dbReference type="EMBL" id="EHO40242.1"/>
    </source>
</evidence>
<dbReference type="PANTHER" id="PTHR43179:SF7">
    <property type="entry name" value="RHAMNOSYLTRANSFERASE WBBL"/>
    <property type="match status" value="1"/>
</dbReference>
<keyword evidence="5" id="KW-0808">Transferase</keyword>